<sequence length="508" mass="58319">MSSSKTIAKNSLFLYSRMLVNMVVGLFTAGITLNVLGITDYGIYNVVAGFVSMFGFLNASMSSATQRFLSFDLGKNDQEQLRKTFSTTVTIHFAIAIIIVLALETFGLWYINHKLNVPAERLPAINIIFQFSVFSTFFGIIQVPYNALITAHERFNVYAYISFLEIAFKITILFLIVHVDYDKLILYAILLFCSSFFIRMIYRVYCRREFPESKYKFYFDKSYFHTLLAFSGWNLFGTIAVTARGQGNNLVLNWFFGAAMNAAYGITSQVQSLVSSFVSNFQIAVNPQIVKNYAAGNKAKSMQLIVQSAKFSFGLMILIILPIFSSLNFVLDVWLKNYPQQSILFIKLTFVIILIDTISNPLMTGLQATGKIRMYQIVVGTLVFLNLPISYLLIRNTARPEMIFLTSIIISSIALWFRLYYLKTHMGMGITLFIKEVLMRILFLIPFVFLIYYLSNYIQLSKQWVNFIVKSGIIVVLMGLVCYACLFNKREKLRINQFIKSRWLKFFN</sequence>
<dbReference type="PANTHER" id="PTHR30250:SF26">
    <property type="entry name" value="PSMA PROTEIN"/>
    <property type="match status" value="1"/>
</dbReference>
<evidence type="ECO:0000256" key="3">
    <source>
        <dbReference type="ARBA" id="ARBA00022692"/>
    </source>
</evidence>
<evidence type="ECO:0000313" key="8">
    <source>
        <dbReference type="Proteomes" id="UP000552241"/>
    </source>
</evidence>
<evidence type="ECO:0000256" key="4">
    <source>
        <dbReference type="ARBA" id="ARBA00022989"/>
    </source>
</evidence>
<evidence type="ECO:0000313" key="7">
    <source>
        <dbReference type="EMBL" id="MBA5628940.1"/>
    </source>
</evidence>
<feature type="transmembrane region" description="Helical" evidence="6">
    <location>
        <begin position="400"/>
        <end position="417"/>
    </location>
</feature>
<keyword evidence="2" id="KW-1003">Cell membrane</keyword>
<feature type="transmembrane region" description="Helical" evidence="6">
    <location>
        <begin position="374"/>
        <end position="394"/>
    </location>
</feature>
<organism evidence="7 8">
    <name type="scientific">Moheibacter lacus</name>
    <dbReference type="NCBI Taxonomy" id="2745851"/>
    <lineage>
        <taxon>Bacteria</taxon>
        <taxon>Pseudomonadati</taxon>
        <taxon>Bacteroidota</taxon>
        <taxon>Flavobacteriia</taxon>
        <taxon>Flavobacteriales</taxon>
        <taxon>Weeksellaceae</taxon>
        <taxon>Moheibacter</taxon>
    </lineage>
</organism>
<feature type="transmembrane region" description="Helical" evidence="6">
    <location>
        <begin position="157"/>
        <end position="178"/>
    </location>
</feature>
<protein>
    <submittedName>
        <fullName evidence="7">Oligosaccharide flippase family protein</fullName>
    </submittedName>
</protein>
<feature type="transmembrane region" description="Helical" evidence="6">
    <location>
        <begin position="311"/>
        <end position="331"/>
    </location>
</feature>
<dbReference type="InterPro" id="IPR002797">
    <property type="entry name" value="Polysacc_synth"/>
</dbReference>
<evidence type="ECO:0000256" key="5">
    <source>
        <dbReference type="ARBA" id="ARBA00023136"/>
    </source>
</evidence>
<dbReference type="RefSeq" id="WP_182042515.1">
    <property type="nucleotide sequence ID" value="NZ_JACDZE010000001.1"/>
</dbReference>
<dbReference type="Proteomes" id="UP000552241">
    <property type="component" value="Unassembled WGS sequence"/>
</dbReference>
<keyword evidence="8" id="KW-1185">Reference proteome</keyword>
<dbReference type="InterPro" id="IPR050833">
    <property type="entry name" value="Poly_Biosynth_Transport"/>
</dbReference>
<dbReference type="Pfam" id="PF01943">
    <property type="entry name" value="Polysacc_synt"/>
    <property type="match status" value="1"/>
</dbReference>
<gene>
    <name evidence="7" type="ORF">HU137_04045</name>
</gene>
<evidence type="ECO:0000256" key="1">
    <source>
        <dbReference type="ARBA" id="ARBA00004651"/>
    </source>
</evidence>
<feature type="transmembrane region" description="Helical" evidence="6">
    <location>
        <begin position="12"/>
        <end position="36"/>
    </location>
</feature>
<comment type="subcellular location">
    <subcellularLocation>
        <location evidence="1">Cell membrane</location>
        <topology evidence="1">Multi-pass membrane protein</topology>
    </subcellularLocation>
</comment>
<feature type="transmembrane region" description="Helical" evidence="6">
    <location>
        <begin position="467"/>
        <end position="487"/>
    </location>
</feature>
<feature type="transmembrane region" description="Helical" evidence="6">
    <location>
        <begin position="42"/>
        <end position="64"/>
    </location>
</feature>
<feature type="transmembrane region" description="Helical" evidence="6">
    <location>
        <begin position="250"/>
        <end position="267"/>
    </location>
</feature>
<comment type="caution">
    <text evidence="7">The sequence shown here is derived from an EMBL/GenBank/DDBJ whole genome shotgun (WGS) entry which is preliminary data.</text>
</comment>
<reference evidence="7 8" key="1">
    <citation type="submission" date="2020-07" db="EMBL/GenBank/DDBJ databases">
        <title>Moheibacter lacus sp. nov., a member of the family Flavobacteriaceae isolated from freshwater lake sediment.</title>
        <authorList>
            <person name="Liu Y."/>
        </authorList>
    </citation>
    <scope>NUCLEOTIDE SEQUENCE [LARGE SCALE GENOMIC DNA]</scope>
    <source>
        <strain evidence="7 8">BDHS18</strain>
    </source>
</reference>
<accession>A0A838ZMD6</accession>
<feature type="transmembrane region" description="Helical" evidence="6">
    <location>
        <begin position="85"/>
        <end position="111"/>
    </location>
</feature>
<feature type="transmembrane region" description="Helical" evidence="6">
    <location>
        <begin position="184"/>
        <end position="202"/>
    </location>
</feature>
<feature type="transmembrane region" description="Helical" evidence="6">
    <location>
        <begin position="343"/>
        <end position="362"/>
    </location>
</feature>
<feature type="transmembrane region" description="Helical" evidence="6">
    <location>
        <begin position="223"/>
        <end position="244"/>
    </location>
</feature>
<evidence type="ECO:0000256" key="6">
    <source>
        <dbReference type="SAM" id="Phobius"/>
    </source>
</evidence>
<feature type="transmembrane region" description="Helical" evidence="6">
    <location>
        <begin position="437"/>
        <end position="455"/>
    </location>
</feature>
<evidence type="ECO:0000256" key="2">
    <source>
        <dbReference type="ARBA" id="ARBA00022475"/>
    </source>
</evidence>
<feature type="transmembrane region" description="Helical" evidence="6">
    <location>
        <begin position="123"/>
        <end position="145"/>
    </location>
</feature>
<dbReference type="PANTHER" id="PTHR30250">
    <property type="entry name" value="PST FAMILY PREDICTED COLANIC ACID TRANSPORTER"/>
    <property type="match status" value="1"/>
</dbReference>
<keyword evidence="3 6" id="KW-0812">Transmembrane</keyword>
<dbReference type="AlphaFoldDB" id="A0A838ZMD6"/>
<name>A0A838ZMD6_9FLAO</name>
<dbReference type="EMBL" id="JACDZE010000001">
    <property type="protein sequence ID" value="MBA5628940.1"/>
    <property type="molecule type" value="Genomic_DNA"/>
</dbReference>
<dbReference type="GO" id="GO:0005886">
    <property type="term" value="C:plasma membrane"/>
    <property type="evidence" value="ECO:0007669"/>
    <property type="project" value="UniProtKB-SubCell"/>
</dbReference>
<proteinExistence type="predicted"/>
<keyword evidence="5 6" id="KW-0472">Membrane</keyword>
<keyword evidence="4 6" id="KW-1133">Transmembrane helix</keyword>